<reference evidence="2 3" key="1">
    <citation type="submission" date="2020-03" db="EMBL/GenBank/DDBJ databases">
        <title>Dissostichus mawsoni Genome sequencing and assembly.</title>
        <authorList>
            <person name="Park H."/>
        </authorList>
    </citation>
    <scope>NUCLEOTIDE SEQUENCE [LARGE SCALE GENOMIC DNA]</scope>
    <source>
        <strain evidence="2">DM0001</strain>
        <tissue evidence="2">Muscle</tissue>
    </source>
</reference>
<dbReference type="AlphaFoldDB" id="A0A7J5XMC7"/>
<gene>
    <name evidence="2" type="ORF">F7725_009918</name>
</gene>
<organism evidence="2 3">
    <name type="scientific">Dissostichus mawsoni</name>
    <name type="common">Antarctic cod</name>
    <dbReference type="NCBI Taxonomy" id="36200"/>
    <lineage>
        <taxon>Eukaryota</taxon>
        <taxon>Metazoa</taxon>
        <taxon>Chordata</taxon>
        <taxon>Craniata</taxon>
        <taxon>Vertebrata</taxon>
        <taxon>Euteleostomi</taxon>
        <taxon>Actinopterygii</taxon>
        <taxon>Neopterygii</taxon>
        <taxon>Teleostei</taxon>
        <taxon>Neoteleostei</taxon>
        <taxon>Acanthomorphata</taxon>
        <taxon>Eupercaria</taxon>
        <taxon>Perciformes</taxon>
        <taxon>Notothenioidei</taxon>
        <taxon>Nototheniidae</taxon>
        <taxon>Dissostichus</taxon>
    </lineage>
</organism>
<proteinExistence type="predicted"/>
<evidence type="ECO:0000256" key="1">
    <source>
        <dbReference type="SAM" id="MobiDB-lite"/>
    </source>
</evidence>
<keyword evidence="3" id="KW-1185">Reference proteome</keyword>
<dbReference type="Proteomes" id="UP000518266">
    <property type="component" value="Unassembled WGS sequence"/>
</dbReference>
<protein>
    <submittedName>
        <fullName evidence="2">Uncharacterized protein</fullName>
    </submittedName>
</protein>
<evidence type="ECO:0000313" key="3">
    <source>
        <dbReference type="Proteomes" id="UP000518266"/>
    </source>
</evidence>
<feature type="region of interest" description="Disordered" evidence="1">
    <location>
        <begin position="28"/>
        <end position="51"/>
    </location>
</feature>
<name>A0A7J5XMC7_DISMA</name>
<comment type="caution">
    <text evidence="2">The sequence shown here is derived from an EMBL/GenBank/DDBJ whole genome shotgun (WGS) entry which is preliminary data.</text>
</comment>
<evidence type="ECO:0000313" key="2">
    <source>
        <dbReference type="EMBL" id="KAF3838150.1"/>
    </source>
</evidence>
<sequence>MFMWPGTKEPRLKGRANTIKACPYRLVGPEETDRSGMDRTPPTMGSSSKHSTIAHQTVMGSGSRLGSNTRLKHYFIPWRGEWSPRCVFYQLQQVRFLTSCSLEMLLLLTEEGHFLRGFVKR</sequence>
<dbReference type="EMBL" id="JAAKFY010000022">
    <property type="protein sequence ID" value="KAF3838150.1"/>
    <property type="molecule type" value="Genomic_DNA"/>
</dbReference>
<accession>A0A7J5XMC7</accession>